<evidence type="ECO:0000313" key="5">
    <source>
        <dbReference type="EMBL" id="KAF9885006.1"/>
    </source>
</evidence>
<proteinExistence type="inferred from homology"/>
<reference evidence="5" key="2">
    <citation type="submission" date="2020-02" db="EMBL/GenBank/DDBJ databases">
        <authorList>
            <person name="Gilchrist C.L.M."/>
            <person name="Chooi Y.-H."/>
        </authorList>
    </citation>
    <scope>NUCLEOTIDE SEQUENCE</scope>
    <source>
        <strain evidence="5">MST-FP2251</strain>
    </source>
</reference>
<reference evidence="5" key="1">
    <citation type="journal article" date="2019" name="Beilstein J. Org. Chem.">
        <title>Nanangenines: drimane sesquiterpenoids as the dominant metabolite cohort of a novel Australian fungus, Aspergillus nanangensis.</title>
        <authorList>
            <person name="Lacey H.J."/>
            <person name="Gilchrist C.L.M."/>
            <person name="Crombie A."/>
            <person name="Kalaitzis J.A."/>
            <person name="Vuong D."/>
            <person name="Rutledge P.J."/>
            <person name="Turner P."/>
            <person name="Pitt J.I."/>
            <person name="Lacey E."/>
            <person name="Chooi Y.H."/>
            <person name="Piggott A.M."/>
        </authorList>
    </citation>
    <scope>NUCLEOTIDE SEQUENCE</scope>
    <source>
        <strain evidence="5">MST-FP2251</strain>
    </source>
</reference>
<dbReference type="CDD" id="cd13929">
    <property type="entry name" value="PT-DMATS_CymD"/>
    <property type="match status" value="1"/>
</dbReference>
<dbReference type="AlphaFoldDB" id="A0AAD4CEH4"/>
<keyword evidence="4" id="KW-0472">Membrane</keyword>
<sequence>MAPNEKECHGFNGSVINGLSRKPDTARSAFGGIALEELLKDKSIASQPPHDVIRSRLPLDKTDNYWWDTTSVVLSKLMIQAGYPLPLQYQTLAYFYDIVLQGWGPIPLQTDGQPGGRPWKATMLEDGSPFEPSFNLKTTGTIETVVRFTIEASDIGSGTAEDPLNQKAVHDLVMRCAAADPDFDLTVYNYIRSALMLDDHEALRLKHEFPDCNAPQMFFAFDFERTGKILGKCVPFLNWKSKQLGITQKELAIRVISGVPEVGPLFSDALAALDKFMVSFPADLGGEPSPESLNFDVVPPGKNSRFKIYIRPFKTSFNSVKYFYTLGGMLSDDVTLKGVELLRTFYEVLFDIKDGEEDKELTAYNPGWGSVLFNCAFKPGAPLPVPQFYITIWKFMSSDRDIIERMTEFWRRIGWNQQADRYPEDWQQTFPWLDGAGWGNMDVLSLANKGDESGVYQSVYYSPMVHIAAEKLGYLEKAPSLLNLTSIAGVIMSINPVTIIASMFILQAKIVRRMHEMAINLQKPNRPGFLGDEQEVIGN</sequence>
<dbReference type="Proteomes" id="UP001194746">
    <property type="component" value="Unassembled WGS sequence"/>
</dbReference>
<dbReference type="PANTHER" id="PTHR40627">
    <property type="entry name" value="INDOLE PRENYLTRANSFERASE TDIB-RELATED"/>
    <property type="match status" value="1"/>
</dbReference>
<accession>A0AAD4CEH4</accession>
<dbReference type="InterPro" id="IPR017795">
    <property type="entry name" value="ABBA_NscD-like"/>
</dbReference>
<dbReference type="GO" id="GO:0016765">
    <property type="term" value="F:transferase activity, transferring alkyl or aryl (other than methyl) groups"/>
    <property type="evidence" value="ECO:0007669"/>
    <property type="project" value="InterPro"/>
</dbReference>
<evidence type="ECO:0008006" key="7">
    <source>
        <dbReference type="Google" id="ProtNLM"/>
    </source>
</evidence>
<organism evidence="5 6">
    <name type="scientific">Aspergillus nanangensis</name>
    <dbReference type="NCBI Taxonomy" id="2582783"/>
    <lineage>
        <taxon>Eukaryota</taxon>
        <taxon>Fungi</taxon>
        <taxon>Dikarya</taxon>
        <taxon>Ascomycota</taxon>
        <taxon>Pezizomycotina</taxon>
        <taxon>Eurotiomycetes</taxon>
        <taxon>Eurotiomycetidae</taxon>
        <taxon>Eurotiales</taxon>
        <taxon>Aspergillaceae</taxon>
        <taxon>Aspergillus</taxon>
        <taxon>Aspergillus subgen. Circumdati</taxon>
    </lineage>
</organism>
<feature type="transmembrane region" description="Helical" evidence="4">
    <location>
        <begin position="481"/>
        <end position="506"/>
    </location>
</feature>
<comment type="similarity">
    <text evidence="2">Belongs to the tryptophan dimethylallyltransferase family.</text>
</comment>
<gene>
    <name evidence="5" type="ORF">FE257_000829</name>
</gene>
<keyword evidence="4" id="KW-1133">Transmembrane helix</keyword>
<dbReference type="GO" id="GO:0009820">
    <property type="term" value="P:alkaloid metabolic process"/>
    <property type="evidence" value="ECO:0007669"/>
    <property type="project" value="InterPro"/>
</dbReference>
<dbReference type="Pfam" id="PF11991">
    <property type="entry name" value="Trp_DMAT"/>
    <property type="match status" value="1"/>
</dbReference>
<dbReference type="PANTHER" id="PTHR40627:SF4">
    <property type="entry name" value="PRENYLTRANSFERASE ASQH1-RELATED"/>
    <property type="match status" value="1"/>
</dbReference>
<dbReference type="NCBIfam" id="TIGR03429">
    <property type="entry name" value="arom_pren_DMATS"/>
    <property type="match status" value="1"/>
</dbReference>
<evidence type="ECO:0000256" key="3">
    <source>
        <dbReference type="ARBA" id="ARBA00022679"/>
    </source>
</evidence>
<keyword evidence="4" id="KW-0812">Transmembrane</keyword>
<dbReference type="EMBL" id="VCAU01000106">
    <property type="protein sequence ID" value="KAF9885006.1"/>
    <property type="molecule type" value="Genomic_DNA"/>
</dbReference>
<evidence type="ECO:0000256" key="4">
    <source>
        <dbReference type="SAM" id="Phobius"/>
    </source>
</evidence>
<evidence type="ECO:0000256" key="1">
    <source>
        <dbReference type="ARBA" id="ARBA00005179"/>
    </source>
</evidence>
<name>A0AAD4CEH4_ASPNN</name>
<keyword evidence="6" id="KW-1185">Reference proteome</keyword>
<protein>
    <recommendedName>
        <fullName evidence="7">Aromatic prenyltransferase</fullName>
    </recommendedName>
</protein>
<evidence type="ECO:0000313" key="6">
    <source>
        <dbReference type="Proteomes" id="UP001194746"/>
    </source>
</evidence>
<evidence type="ECO:0000256" key="2">
    <source>
        <dbReference type="ARBA" id="ARBA00010209"/>
    </source>
</evidence>
<comment type="pathway">
    <text evidence="1">Secondary metabolite biosynthesis.</text>
</comment>
<keyword evidence="3" id="KW-0808">Transferase</keyword>
<comment type="caution">
    <text evidence="5">The sequence shown here is derived from an EMBL/GenBank/DDBJ whole genome shotgun (WGS) entry which is preliminary data.</text>
</comment>